<protein>
    <submittedName>
        <fullName evidence="3">Putative cyclic di-GMP phosphodiesterase PdeG</fullName>
        <ecNumber evidence="3">3.1.4.52</ecNumber>
    </submittedName>
</protein>
<dbReference type="Pfam" id="PF10069">
    <property type="entry name" value="DICT"/>
    <property type="match status" value="1"/>
</dbReference>
<evidence type="ECO:0000259" key="2">
    <source>
        <dbReference type="PROSITE" id="PS50883"/>
    </source>
</evidence>
<dbReference type="SMART" id="SM00052">
    <property type="entry name" value="EAL"/>
    <property type="match status" value="1"/>
</dbReference>
<organism evidence="3 4">
    <name type="scientific">Mycolicibacterium vanbaalenii</name>
    <name type="common">Mycobacterium vanbaalenii</name>
    <dbReference type="NCBI Taxonomy" id="110539"/>
    <lineage>
        <taxon>Bacteria</taxon>
        <taxon>Bacillati</taxon>
        <taxon>Actinomycetota</taxon>
        <taxon>Actinomycetes</taxon>
        <taxon>Mycobacteriales</taxon>
        <taxon>Mycobacteriaceae</taxon>
        <taxon>Mycolicibacterium</taxon>
    </lineage>
</organism>
<dbReference type="GO" id="GO:0071111">
    <property type="term" value="F:cyclic-guanylate-specific phosphodiesterase activity"/>
    <property type="evidence" value="ECO:0007669"/>
    <property type="project" value="UniProtKB-EC"/>
</dbReference>
<evidence type="ECO:0000313" key="3">
    <source>
        <dbReference type="EMBL" id="CAA0124737.1"/>
    </source>
</evidence>
<reference evidence="3 4" key="1">
    <citation type="submission" date="2019-11" db="EMBL/GenBank/DDBJ databases">
        <authorList>
            <person name="Holert J."/>
        </authorList>
    </citation>
    <scope>NUCLEOTIDE SEQUENCE [LARGE SCALE GENOMIC DNA]</scope>
    <source>
        <strain evidence="3">BC8_1</strain>
    </source>
</reference>
<dbReference type="PROSITE" id="PS50883">
    <property type="entry name" value="EAL"/>
    <property type="match status" value="1"/>
</dbReference>
<proteinExistence type="predicted"/>
<dbReference type="PANTHER" id="PTHR33121">
    <property type="entry name" value="CYCLIC DI-GMP PHOSPHODIESTERASE PDEF"/>
    <property type="match status" value="1"/>
</dbReference>
<accession>A0A5S9QYW4</accession>
<feature type="region of interest" description="Disordered" evidence="1">
    <location>
        <begin position="405"/>
        <end position="432"/>
    </location>
</feature>
<dbReference type="InterPro" id="IPR050706">
    <property type="entry name" value="Cyclic-di-GMP_PDE-like"/>
</dbReference>
<dbReference type="InterPro" id="IPR019278">
    <property type="entry name" value="DICT_dom"/>
</dbReference>
<dbReference type="CDD" id="cd01948">
    <property type="entry name" value="EAL"/>
    <property type="match status" value="1"/>
</dbReference>
<dbReference type="Gene3D" id="3.20.20.450">
    <property type="entry name" value="EAL domain"/>
    <property type="match status" value="1"/>
</dbReference>
<sequence length="432" mass="46607">MTDVLDEAAAGKGIVPTFQVVVSLPTETPVGCEALARWPSLEGHTTADVFAHAERNATLNLLDRECIRSAVAGALAGGCKAGKLLFINCEPTTVATDLFADRRLTEALESFRLVFELTERGLLSNPRGLLRKVADLRSRGIVIALDDVGAHADSLALLDIVNPDIVKLDLKLVQRQPDWLQTRTVAAIMAYAERTDATILAEGIETEEHLEQALAYGATLGQGYRFGRPGESTIEPGDRPWQGWRTRSSAPAGVTSFDGATVELPSRVVRRRTLLQLSRHIERVAVSAESPPILLATLQQYRNFHGDTRTIYADLAERAPLVVIFGQDVPADPGAGIRGVCLDADDPLALDWTILVLGPDTTAGLIARERDPAPRTGTANNDRRFDTVITFDRARVAAAARSLLDRLPDGSGGGRRDRAPGLLGDRERPGAP</sequence>
<dbReference type="InterPro" id="IPR001633">
    <property type="entry name" value="EAL_dom"/>
</dbReference>
<evidence type="ECO:0000256" key="1">
    <source>
        <dbReference type="SAM" id="MobiDB-lite"/>
    </source>
</evidence>
<dbReference type="EC" id="3.1.4.52" evidence="3"/>
<dbReference type="OrthoDB" id="3278016at2"/>
<name>A0A5S9QYW4_MYCVN</name>
<gene>
    <name evidence="3" type="primary">pdeG</name>
    <name evidence="3" type="ORF">AELLOGFF_01109</name>
</gene>
<dbReference type="Proteomes" id="UP000430146">
    <property type="component" value="Unassembled WGS sequence"/>
</dbReference>
<keyword evidence="3" id="KW-0378">Hydrolase</keyword>
<dbReference type="RefSeq" id="WP_159231890.1">
    <property type="nucleotide sequence ID" value="NZ_CACSIP010000023.1"/>
</dbReference>
<dbReference type="AlphaFoldDB" id="A0A5S9QYW4"/>
<dbReference type="PANTHER" id="PTHR33121:SF70">
    <property type="entry name" value="SIGNALING PROTEIN YKOW"/>
    <property type="match status" value="1"/>
</dbReference>
<keyword evidence="4" id="KW-1185">Reference proteome</keyword>
<dbReference type="EMBL" id="CACSIP010000023">
    <property type="protein sequence ID" value="CAA0124737.1"/>
    <property type="molecule type" value="Genomic_DNA"/>
</dbReference>
<feature type="domain" description="EAL" evidence="2">
    <location>
        <begin position="1"/>
        <end position="243"/>
    </location>
</feature>
<dbReference type="SUPFAM" id="SSF141868">
    <property type="entry name" value="EAL domain-like"/>
    <property type="match status" value="1"/>
</dbReference>
<dbReference type="Pfam" id="PF00563">
    <property type="entry name" value="EAL"/>
    <property type="match status" value="1"/>
</dbReference>
<evidence type="ECO:0000313" key="4">
    <source>
        <dbReference type="Proteomes" id="UP000430146"/>
    </source>
</evidence>
<dbReference type="InterPro" id="IPR035919">
    <property type="entry name" value="EAL_sf"/>
</dbReference>